<evidence type="ECO:0000259" key="3">
    <source>
        <dbReference type="Pfam" id="PF17899"/>
    </source>
</evidence>
<keyword evidence="1" id="KW-0732">Signal</keyword>
<name>A0ABU1X3Z0_SPHXE</name>
<dbReference type="InterPro" id="IPR036034">
    <property type="entry name" value="PDZ_sf"/>
</dbReference>
<feature type="chain" id="PRO_5046707134" evidence="1">
    <location>
        <begin position="21"/>
        <end position="643"/>
    </location>
</feature>
<feature type="domain" description="Peptidase M61 catalytic" evidence="2">
    <location>
        <begin position="322"/>
        <end position="438"/>
    </location>
</feature>
<dbReference type="EMBL" id="JAVDWV010000012">
    <property type="protein sequence ID" value="MDR7155851.1"/>
    <property type="molecule type" value="Genomic_DNA"/>
</dbReference>
<sequence>MIRSLAAALLLTTGLSTAIASPLFAQEAIRSKPTALPVNDATPAPKDVPYPGGTIKLEVDASDTTQRIFRVKETIPVATSGPMTLLMPAWLPGNHAPRGQIEKLTGLTITANGQPVAWKRDPLNVFGFIIDVPQGAREVVAQFQFLSATQPNQGRVVITPKMLNIQWESVSLYPAGYYTRQIPVQATVTYPAGWQAATALRGTKSGNRVAYETIDYEALQDSPVFAGRYFKAVDLGKNVTLNIVADDADELEYKPGQMAKHKKLVDEAGALFGSYHFDHYDFLLALTDEMGGIGLEHHRSSENQVEPGYFKSWDKGEALLDRNLLPHEFTHSWDGKFRRPDLLWTPDFRTPMQDNLLWVYEGQTQFWGYVLGARSGMFTKQETLDAYAQIAAKLDTAVGRQWRPMEDTTHDPIISARRPKGWASWQRSEDYYNEGLMIWLEADAIISKATRGTKGLDDFAKAFFGVKPGDWGQLVYNRQEVIDTLNGIAPYDWAGFFRTYVDSPTKETPKGGFILGGYKLVYGEEPNAITKAAEGANKMVDQSFGLGAIVKNDGEISAVIWDSAAFKAGLVIGAKILAVNGDEFSSDVWKAAIKAKQPIQIILKQDKYYRTLSLDYSGGLRYPRLEKTGEGEGSLDRLLKPRT</sequence>
<dbReference type="InterPro" id="IPR007963">
    <property type="entry name" value="Peptidase_M61_catalytic"/>
</dbReference>
<organism evidence="4 5">
    <name type="scientific">Sphingobium xenophagum</name>
    <dbReference type="NCBI Taxonomy" id="121428"/>
    <lineage>
        <taxon>Bacteria</taxon>
        <taxon>Pseudomonadati</taxon>
        <taxon>Pseudomonadota</taxon>
        <taxon>Alphaproteobacteria</taxon>
        <taxon>Sphingomonadales</taxon>
        <taxon>Sphingomonadaceae</taxon>
        <taxon>Sphingobium</taxon>
    </lineage>
</organism>
<keyword evidence="4" id="KW-0645">Protease</keyword>
<keyword evidence="5" id="KW-1185">Reference proteome</keyword>
<dbReference type="Pfam" id="PF05299">
    <property type="entry name" value="Peptidase_M61"/>
    <property type="match status" value="1"/>
</dbReference>
<evidence type="ECO:0000259" key="2">
    <source>
        <dbReference type="Pfam" id="PF05299"/>
    </source>
</evidence>
<protein>
    <submittedName>
        <fullName evidence="4">Metalloprotease with PDZ domain</fullName>
    </submittedName>
</protein>
<dbReference type="Proteomes" id="UP001267638">
    <property type="component" value="Unassembled WGS sequence"/>
</dbReference>
<evidence type="ECO:0000256" key="1">
    <source>
        <dbReference type="SAM" id="SignalP"/>
    </source>
</evidence>
<comment type="caution">
    <text evidence="4">The sequence shown here is derived from an EMBL/GenBank/DDBJ whole genome shotgun (WGS) entry which is preliminary data.</text>
</comment>
<dbReference type="SUPFAM" id="SSF50156">
    <property type="entry name" value="PDZ domain-like"/>
    <property type="match status" value="1"/>
</dbReference>
<gene>
    <name evidence="4" type="ORF">J2W40_002687</name>
</gene>
<evidence type="ECO:0000313" key="4">
    <source>
        <dbReference type="EMBL" id="MDR7155851.1"/>
    </source>
</evidence>
<feature type="domain" description="Peptidase M61 N-terminal" evidence="3">
    <location>
        <begin position="57"/>
        <end position="228"/>
    </location>
</feature>
<keyword evidence="4" id="KW-0482">Metalloprotease</keyword>
<dbReference type="Gene3D" id="2.60.40.3650">
    <property type="match status" value="1"/>
</dbReference>
<reference evidence="4 5" key="1">
    <citation type="submission" date="2023-07" db="EMBL/GenBank/DDBJ databases">
        <title>Sorghum-associated microbial communities from plants grown in Nebraska, USA.</title>
        <authorList>
            <person name="Schachtman D."/>
        </authorList>
    </citation>
    <scope>NUCLEOTIDE SEQUENCE [LARGE SCALE GENOMIC DNA]</scope>
    <source>
        <strain evidence="4 5">4256</strain>
    </source>
</reference>
<dbReference type="InterPro" id="IPR040756">
    <property type="entry name" value="Peptidase_M61_N"/>
</dbReference>
<dbReference type="RefSeq" id="WP_310225557.1">
    <property type="nucleotide sequence ID" value="NZ_JAVDWV010000012.1"/>
</dbReference>
<feature type="signal peptide" evidence="1">
    <location>
        <begin position="1"/>
        <end position="20"/>
    </location>
</feature>
<dbReference type="InterPro" id="IPR027268">
    <property type="entry name" value="Peptidase_M4/M1_CTD_sf"/>
</dbReference>
<evidence type="ECO:0000313" key="5">
    <source>
        <dbReference type="Proteomes" id="UP001267638"/>
    </source>
</evidence>
<accession>A0ABU1X3Z0</accession>
<proteinExistence type="predicted"/>
<dbReference type="PIRSF" id="PIRSF016493">
    <property type="entry name" value="Glycyl_aminpptds"/>
    <property type="match status" value="1"/>
</dbReference>
<keyword evidence="4" id="KW-0378">Hydrolase</keyword>
<dbReference type="Gene3D" id="1.10.390.10">
    <property type="entry name" value="Neutral Protease Domain 2"/>
    <property type="match status" value="1"/>
</dbReference>
<dbReference type="Pfam" id="PF17899">
    <property type="entry name" value="Peptidase_M61_N"/>
    <property type="match status" value="1"/>
</dbReference>
<dbReference type="GO" id="GO:0008237">
    <property type="term" value="F:metallopeptidase activity"/>
    <property type="evidence" value="ECO:0007669"/>
    <property type="project" value="UniProtKB-KW"/>
</dbReference>
<dbReference type="InterPro" id="IPR024191">
    <property type="entry name" value="Peptidase_M61"/>
</dbReference>